<keyword evidence="5" id="KW-0677">Repeat</keyword>
<dbReference type="SMART" id="SM00368">
    <property type="entry name" value="LRR_RI"/>
    <property type="match status" value="15"/>
</dbReference>
<proteinExistence type="inferred from homology"/>
<accession>A0A815XBF5</accession>
<dbReference type="InterPro" id="IPR001611">
    <property type="entry name" value="Leu-rich_rpt"/>
</dbReference>
<comment type="catalytic activity">
    <reaction evidence="6 7">
        <text>L-arginyl-[protein] + NAD(+) = N(omega)-(ADP-D-ribosyl)-L-arginyl-[protein] + nicotinamide + H(+)</text>
        <dbReference type="Rhea" id="RHEA:19149"/>
        <dbReference type="Rhea" id="RHEA-COMP:10532"/>
        <dbReference type="Rhea" id="RHEA-COMP:15087"/>
        <dbReference type="ChEBI" id="CHEBI:15378"/>
        <dbReference type="ChEBI" id="CHEBI:17154"/>
        <dbReference type="ChEBI" id="CHEBI:29965"/>
        <dbReference type="ChEBI" id="CHEBI:57540"/>
        <dbReference type="ChEBI" id="CHEBI:142554"/>
        <dbReference type="EC" id="2.4.2.31"/>
    </reaction>
</comment>
<dbReference type="InterPro" id="IPR052201">
    <property type="entry name" value="LRR-containing_regulator"/>
</dbReference>
<dbReference type="PROSITE" id="PS51450">
    <property type="entry name" value="LRR"/>
    <property type="match status" value="1"/>
</dbReference>
<dbReference type="Pfam" id="PF13516">
    <property type="entry name" value="LRR_6"/>
    <property type="match status" value="13"/>
</dbReference>
<evidence type="ECO:0000313" key="9">
    <source>
        <dbReference type="Proteomes" id="UP000663828"/>
    </source>
</evidence>
<dbReference type="PANTHER" id="PTHR24111:SF0">
    <property type="entry name" value="LEUCINE-RICH REPEAT-CONTAINING PROTEIN"/>
    <property type="match status" value="1"/>
</dbReference>
<keyword evidence="7" id="KW-0520">NAD</keyword>
<keyword evidence="2 7" id="KW-0328">Glycosyltransferase</keyword>
<gene>
    <name evidence="8" type="ORF">XAT740_LOCUS43219</name>
</gene>
<comment type="caution">
    <text evidence="8">The sequence shown here is derived from an EMBL/GenBank/DDBJ whole genome shotgun (WGS) entry which is preliminary data.</text>
</comment>
<name>A0A815XBF5_ADIRI</name>
<dbReference type="InterPro" id="IPR032675">
    <property type="entry name" value="LRR_dom_sf"/>
</dbReference>
<dbReference type="Gene3D" id="3.80.10.10">
    <property type="entry name" value="Ribonuclease Inhibitor"/>
    <property type="match status" value="6"/>
</dbReference>
<protein>
    <recommendedName>
        <fullName evidence="7">NAD(P)(+)--arginine ADP-ribosyltransferase</fullName>
        <ecNumber evidence="7">2.4.2.31</ecNumber>
    </recommendedName>
    <alternativeName>
        <fullName evidence="7">Mono(ADP-ribosyl)transferase</fullName>
    </alternativeName>
</protein>
<dbReference type="PROSITE" id="PS51996">
    <property type="entry name" value="TR_MART"/>
    <property type="match status" value="1"/>
</dbReference>
<evidence type="ECO:0000256" key="7">
    <source>
        <dbReference type="RuleBase" id="RU361228"/>
    </source>
</evidence>
<evidence type="ECO:0000256" key="4">
    <source>
        <dbReference type="ARBA" id="ARBA00022695"/>
    </source>
</evidence>
<evidence type="ECO:0000256" key="1">
    <source>
        <dbReference type="ARBA" id="ARBA00009558"/>
    </source>
</evidence>
<dbReference type="EC" id="2.4.2.31" evidence="7"/>
<dbReference type="Proteomes" id="UP000663828">
    <property type="component" value="Unassembled WGS sequence"/>
</dbReference>
<organism evidence="8 9">
    <name type="scientific">Adineta ricciae</name>
    <name type="common">Rotifer</name>
    <dbReference type="NCBI Taxonomy" id="249248"/>
    <lineage>
        <taxon>Eukaryota</taxon>
        <taxon>Metazoa</taxon>
        <taxon>Spiralia</taxon>
        <taxon>Gnathifera</taxon>
        <taxon>Rotifera</taxon>
        <taxon>Eurotatoria</taxon>
        <taxon>Bdelloidea</taxon>
        <taxon>Adinetida</taxon>
        <taxon>Adinetidae</taxon>
        <taxon>Adineta</taxon>
    </lineage>
</organism>
<dbReference type="SUPFAM" id="SSF52047">
    <property type="entry name" value="RNI-like"/>
    <property type="match status" value="2"/>
</dbReference>
<evidence type="ECO:0000313" key="8">
    <source>
        <dbReference type="EMBL" id="CAF1555473.1"/>
    </source>
</evidence>
<keyword evidence="3 7" id="KW-0808">Transferase</keyword>
<dbReference type="Pfam" id="PF01129">
    <property type="entry name" value="ART"/>
    <property type="match status" value="1"/>
</dbReference>
<dbReference type="PANTHER" id="PTHR24111">
    <property type="entry name" value="LEUCINE-RICH REPEAT-CONTAINING PROTEIN 34"/>
    <property type="match status" value="1"/>
</dbReference>
<keyword evidence="9" id="KW-1185">Reference proteome</keyword>
<keyword evidence="4" id="KW-0548">Nucleotidyltransferase</keyword>
<comment type="similarity">
    <text evidence="1 7">Belongs to the Arg-specific ADP-ribosyltransferase family.</text>
</comment>
<evidence type="ECO:0000256" key="2">
    <source>
        <dbReference type="ARBA" id="ARBA00022676"/>
    </source>
</evidence>
<evidence type="ECO:0000256" key="5">
    <source>
        <dbReference type="ARBA" id="ARBA00022737"/>
    </source>
</evidence>
<dbReference type="EMBL" id="CAJNOR010005291">
    <property type="protein sequence ID" value="CAF1555473.1"/>
    <property type="molecule type" value="Genomic_DNA"/>
</dbReference>
<sequence>MSEQEEIIADRESRIADIEHEPHDFLSPISGYESMPLVTLEIAADELIGFIPMINNYVSIAKQRCKHPPNGLTNDEAAAIILYSMGWKPRDQCLYYVLNSTLRSSNREQLKPWYFYLRLFLNGLFRLQNISKTVYRCVNKDLSHKYPMGKIIVWWGFSLCTTVLNTFQSEHYLNPSSPRTLFIIESHSGKDIRQHSFFPSIDELLLMAGTSFQVIDYLHQENLHIIHLKEIDSIYPLLQPVHILSIPGSTSLFASDKNIQFLSVTSRSAEPMSTHSEMELRSRNPMQNVRSFSLQPTTVLSESAIRTSSSLQFRNPRLERIISAKPNKSHLSLSSMELIDQDMEIVACCLSRDDTKLISLNLENNRAGGSGTKYLSNALIQNKVLTTLNLKNNHIDIQGIEQLSYALQQNTALTMLDLSQNQIDDNGVQCLSYALKHNATLTFLSLTDNDVGVQGAQCLSEALQQNTALVSLSLERNHIGHEGVSYLAKALLINATLKSCNLKQNQIKDEGIQNLSHTLRQNSAKNNQITSEGIEQFSDVLRLNTALSELYLDCNKVKNEGAKYLSVVLRQNKTLAILSLASNDIKETGALYLGEALRFNSILNVLNLSSNQIGEIGAKCLKDALKRNHALTTLNLENNQIGSGGYDTWQNNRNRATSNLDCSKIPDEGIKYLSDALQYNRTLQTLILTSNEIGNTGVEHLSYGLQHNSSLTTLVLAFNRIQHEGAQYLRDALLKNKTLRVLDLGYNDINERGIQYLNGALQQNKTLTMLNLCCNHIDDKGVRYLCDALRNNKTLTNLNLAGNNIGEKGVKLLRDVLQYNSMSTLFFNIYSAYPEAGDDYMYGTTKDIQWPKCSPASLRDQATILIRRTIPWRQRSSLPVPDHIQEIIDEIPSGLRPLVHFHFHKT</sequence>
<dbReference type="InterPro" id="IPR000768">
    <property type="entry name" value="ART"/>
</dbReference>
<dbReference type="GO" id="GO:0016779">
    <property type="term" value="F:nucleotidyltransferase activity"/>
    <property type="evidence" value="ECO:0007669"/>
    <property type="project" value="UniProtKB-KW"/>
</dbReference>
<dbReference type="SUPFAM" id="SSF56399">
    <property type="entry name" value="ADP-ribosylation"/>
    <property type="match status" value="1"/>
</dbReference>
<reference evidence="8" key="1">
    <citation type="submission" date="2021-02" db="EMBL/GenBank/DDBJ databases">
        <authorList>
            <person name="Nowell W R."/>
        </authorList>
    </citation>
    <scope>NUCLEOTIDE SEQUENCE</scope>
</reference>
<dbReference type="Gene3D" id="3.90.176.10">
    <property type="entry name" value="Toxin ADP-ribosyltransferase, Chain A, domain 1"/>
    <property type="match status" value="1"/>
</dbReference>
<dbReference type="GO" id="GO:0106274">
    <property type="term" value="F:NAD+-protein-arginine ADP-ribosyltransferase activity"/>
    <property type="evidence" value="ECO:0007669"/>
    <property type="project" value="UniProtKB-EC"/>
</dbReference>
<evidence type="ECO:0000256" key="3">
    <source>
        <dbReference type="ARBA" id="ARBA00022679"/>
    </source>
</evidence>
<keyword evidence="7" id="KW-0521">NADP</keyword>
<evidence type="ECO:0000256" key="6">
    <source>
        <dbReference type="ARBA" id="ARBA00047597"/>
    </source>
</evidence>
<dbReference type="AlphaFoldDB" id="A0A815XBF5"/>